<feature type="region of interest" description="Disordered" evidence="1">
    <location>
        <begin position="284"/>
        <end position="303"/>
    </location>
</feature>
<evidence type="ECO:0000256" key="1">
    <source>
        <dbReference type="SAM" id="MobiDB-lite"/>
    </source>
</evidence>
<reference evidence="2 3" key="1">
    <citation type="journal article" date="2020" name="ISME J.">
        <title>Uncovering the hidden diversity of litter-decomposition mechanisms in mushroom-forming fungi.</title>
        <authorList>
            <person name="Floudas D."/>
            <person name="Bentzer J."/>
            <person name="Ahren D."/>
            <person name="Johansson T."/>
            <person name="Persson P."/>
            <person name="Tunlid A."/>
        </authorList>
    </citation>
    <scope>NUCLEOTIDE SEQUENCE [LARGE SCALE GENOMIC DNA]</scope>
    <source>
        <strain evidence="2 3">CBS 101986</strain>
    </source>
</reference>
<keyword evidence="3" id="KW-1185">Reference proteome</keyword>
<gene>
    <name evidence="2" type="ORF">D9619_008888</name>
</gene>
<accession>A0A8H5F0M5</accession>
<proteinExistence type="predicted"/>
<dbReference type="AlphaFoldDB" id="A0A8H5F0M5"/>
<dbReference type="Proteomes" id="UP000567179">
    <property type="component" value="Unassembled WGS sequence"/>
</dbReference>
<comment type="caution">
    <text evidence="2">The sequence shown here is derived from an EMBL/GenBank/DDBJ whole genome shotgun (WGS) entry which is preliminary data.</text>
</comment>
<organism evidence="2 3">
    <name type="scientific">Psilocybe cf. subviscida</name>
    <dbReference type="NCBI Taxonomy" id="2480587"/>
    <lineage>
        <taxon>Eukaryota</taxon>
        <taxon>Fungi</taxon>
        <taxon>Dikarya</taxon>
        <taxon>Basidiomycota</taxon>
        <taxon>Agaricomycotina</taxon>
        <taxon>Agaricomycetes</taxon>
        <taxon>Agaricomycetidae</taxon>
        <taxon>Agaricales</taxon>
        <taxon>Agaricineae</taxon>
        <taxon>Strophariaceae</taxon>
        <taxon>Psilocybe</taxon>
    </lineage>
</organism>
<sequence length="303" mass="33129">MILRPPLSSQDHGPLALAINRTLALVCHARLSITPIYISRSPMEHGATTPNGVRFYSRTCNIAIATATRDIPRSDQQTTIPAQLFPALPALPPPPFAIRSTASRTAVLGDVATSEECAMYSRIKPPSQRVGFLCNSHFNEYDARKAAQETTSPLVCYDMLYVRGETSAQVLVRDAQRKTADAATRLSEQWESRGGWLLALQSKGAEAVGVGALHDEHVLLNVGTTVPAWVRGGGGAHGRLIDAGTWWRVGLDPARTRECDSVSVRIVLGDHRFLHRFLDLTPVEPSSTPDNHPHPFQRDTMSI</sequence>
<evidence type="ECO:0000313" key="2">
    <source>
        <dbReference type="EMBL" id="KAF5319286.1"/>
    </source>
</evidence>
<protein>
    <submittedName>
        <fullName evidence="2">Uncharacterized protein</fullName>
    </submittedName>
</protein>
<evidence type="ECO:0000313" key="3">
    <source>
        <dbReference type="Proteomes" id="UP000567179"/>
    </source>
</evidence>
<dbReference type="EMBL" id="JAACJJ010000029">
    <property type="protein sequence ID" value="KAF5319286.1"/>
    <property type="molecule type" value="Genomic_DNA"/>
</dbReference>
<name>A0A8H5F0M5_9AGAR</name>